<reference evidence="3" key="1">
    <citation type="journal article" date="2019" name="Int. J. Syst. Evol. Microbiol.">
        <title>The Global Catalogue of Microorganisms (GCM) 10K type strain sequencing project: providing services to taxonomists for standard genome sequencing and annotation.</title>
        <authorList>
            <consortium name="The Broad Institute Genomics Platform"/>
            <consortium name="The Broad Institute Genome Sequencing Center for Infectious Disease"/>
            <person name="Wu L."/>
            <person name="Ma J."/>
        </authorList>
    </citation>
    <scope>NUCLEOTIDE SEQUENCE [LARGE SCALE GENOMIC DNA]</scope>
    <source>
        <strain evidence="3">JCM 17138</strain>
    </source>
</reference>
<gene>
    <name evidence="2" type="ORF">GCM10022403_000510</name>
</gene>
<feature type="region of interest" description="Disordered" evidence="1">
    <location>
        <begin position="1"/>
        <end position="28"/>
    </location>
</feature>
<dbReference type="Proteomes" id="UP001501009">
    <property type="component" value="Unassembled WGS sequence"/>
</dbReference>
<accession>A0ABP7GS10</accession>
<protein>
    <submittedName>
        <fullName evidence="2">Uncharacterized protein</fullName>
    </submittedName>
</protein>
<evidence type="ECO:0000313" key="3">
    <source>
        <dbReference type="Proteomes" id="UP001501009"/>
    </source>
</evidence>
<keyword evidence="3" id="KW-1185">Reference proteome</keyword>
<evidence type="ECO:0000313" key="2">
    <source>
        <dbReference type="EMBL" id="GAA3768799.1"/>
    </source>
</evidence>
<name>A0ABP7GS10_9ACTN</name>
<dbReference type="EMBL" id="BAABDE010000001">
    <property type="protein sequence ID" value="GAA3768799.1"/>
    <property type="molecule type" value="Genomic_DNA"/>
</dbReference>
<proteinExistence type="predicted"/>
<organism evidence="2 3">
    <name type="scientific">Streptomyces coacervatus</name>
    <dbReference type="NCBI Taxonomy" id="647381"/>
    <lineage>
        <taxon>Bacteria</taxon>
        <taxon>Bacillati</taxon>
        <taxon>Actinomycetota</taxon>
        <taxon>Actinomycetes</taxon>
        <taxon>Kitasatosporales</taxon>
        <taxon>Streptomycetaceae</taxon>
        <taxon>Streptomyces</taxon>
    </lineage>
</organism>
<dbReference type="RefSeq" id="WP_275770758.1">
    <property type="nucleotide sequence ID" value="NZ_BAABDE010000001.1"/>
</dbReference>
<comment type="caution">
    <text evidence="2">The sequence shown here is derived from an EMBL/GenBank/DDBJ whole genome shotgun (WGS) entry which is preliminary data.</text>
</comment>
<sequence>MDTDEGPRLPQTALDATARREPPGALNLRASPDCRLAVRGCTDERTTEEVPEAERPPLPAAYREKYGSMPTVSVVLTALPDPADHPVFRLRERP</sequence>
<evidence type="ECO:0000256" key="1">
    <source>
        <dbReference type="SAM" id="MobiDB-lite"/>
    </source>
</evidence>